<keyword evidence="3" id="KW-1185">Reference proteome</keyword>
<dbReference type="AlphaFoldDB" id="A0A9W9JX44"/>
<comment type="caution">
    <text evidence="2">The sequence shown here is derived from an EMBL/GenBank/DDBJ whole genome shotgun (WGS) entry which is preliminary data.</text>
</comment>
<dbReference type="GO" id="GO:0031929">
    <property type="term" value="P:TOR signaling"/>
    <property type="evidence" value="ECO:0007669"/>
    <property type="project" value="TreeGrafter"/>
</dbReference>
<dbReference type="PANTHER" id="PTHR21021:SF16">
    <property type="entry name" value="TIP41-LIKE PROTEIN"/>
    <property type="match status" value="1"/>
</dbReference>
<organism evidence="2 3">
    <name type="scientific">Penicillium alfredii</name>
    <dbReference type="NCBI Taxonomy" id="1506179"/>
    <lineage>
        <taxon>Eukaryota</taxon>
        <taxon>Fungi</taxon>
        <taxon>Dikarya</taxon>
        <taxon>Ascomycota</taxon>
        <taxon>Pezizomycotina</taxon>
        <taxon>Eurotiomycetes</taxon>
        <taxon>Eurotiomycetidae</taxon>
        <taxon>Eurotiales</taxon>
        <taxon>Aspergillaceae</taxon>
        <taxon>Penicillium</taxon>
    </lineage>
</organism>
<gene>
    <name evidence="2" type="ORF">NUU61_008866</name>
</gene>
<dbReference type="Pfam" id="PF04176">
    <property type="entry name" value="TIP41"/>
    <property type="match status" value="1"/>
</dbReference>
<reference evidence="2" key="2">
    <citation type="journal article" date="2023" name="IMA Fungus">
        <title>Comparative genomic study of the Penicillium genus elucidates a diverse pangenome and 15 lateral gene transfer events.</title>
        <authorList>
            <person name="Petersen C."/>
            <person name="Sorensen T."/>
            <person name="Nielsen M.R."/>
            <person name="Sondergaard T.E."/>
            <person name="Sorensen J.L."/>
            <person name="Fitzpatrick D.A."/>
            <person name="Frisvad J.C."/>
            <person name="Nielsen K.L."/>
        </authorList>
    </citation>
    <scope>NUCLEOTIDE SEQUENCE</scope>
    <source>
        <strain evidence="2">IBT 34128</strain>
    </source>
</reference>
<dbReference type="Proteomes" id="UP001141434">
    <property type="component" value="Unassembled WGS sequence"/>
</dbReference>
<dbReference type="OrthoDB" id="10253878at2759"/>
<evidence type="ECO:0000313" key="2">
    <source>
        <dbReference type="EMBL" id="KAJ5084287.1"/>
    </source>
</evidence>
<reference evidence="2" key="1">
    <citation type="submission" date="2022-11" db="EMBL/GenBank/DDBJ databases">
        <authorList>
            <person name="Petersen C."/>
        </authorList>
    </citation>
    <scope>NUCLEOTIDE SEQUENCE</scope>
    <source>
        <strain evidence="2">IBT 34128</strain>
    </source>
</reference>
<sequence>MTSLPANVVPVGHATVSPEAKAPRSISINGFRISTQKLPILKAEPIEEMTNKLGIAPPEMIFGDNFVAIEHEKSDWAIQFNALDALDLVDKTGESMLQVAYSREWQQSREKTHEGIKEVVKPFDWSYSTDYKGTLHPNAPPFEKTTKPIPVELLKRPDPILFFDEVVLYEDELADNGIAMLSCKIRVMPGRLLLLSRFFMRLDNVLVRLRDTRVYVDFETREVIREYQSRECEYEKVRQTLAATRDDIPAFMRDPNQLSEVLPVVGKHSERVVLDG</sequence>
<proteinExistence type="inferred from homology"/>
<dbReference type="EMBL" id="JAPMSZ010000011">
    <property type="protein sequence ID" value="KAJ5084287.1"/>
    <property type="molecule type" value="Genomic_DNA"/>
</dbReference>
<dbReference type="InterPro" id="IPR007303">
    <property type="entry name" value="TIP41-like"/>
</dbReference>
<accession>A0A9W9JX44</accession>
<evidence type="ECO:0000256" key="1">
    <source>
        <dbReference type="ARBA" id="ARBA00006658"/>
    </source>
</evidence>
<comment type="similarity">
    <text evidence="1">Belongs to the TIP41 family.</text>
</comment>
<dbReference type="GeneID" id="81398560"/>
<name>A0A9W9JX44_9EURO</name>
<dbReference type="InterPro" id="IPR051330">
    <property type="entry name" value="Phosphatase_reg/MetRdx"/>
</dbReference>
<protein>
    <submittedName>
        <fullName evidence="2">TIP41-like protein</fullName>
    </submittedName>
</protein>
<dbReference type="PANTHER" id="PTHR21021">
    <property type="entry name" value="GAF/PUTATIVE CYTOSKELETAL PROTEIN"/>
    <property type="match status" value="1"/>
</dbReference>
<dbReference type="RefSeq" id="XP_056507684.1">
    <property type="nucleotide sequence ID" value="XM_056659391.1"/>
</dbReference>
<evidence type="ECO:0000313" key="3">
    <source>
        <dbReference type="Proteomes" id="UP001141434"/>
    </source>
</evidence>
<dbReference type="GO" id="GO:0005829">
    <property type="term" value="C:cytosol"/>
    <property type="evidence" value="ECO:0007669"/>
    <property type="project" value="TreeGrafter"/>
</dbReference>